<dbReference type="Gene3D" id="3.40.50.1240">
    <property type="entry name" value="Phosphoglycerate mutase-like"/>
    <property type="match status" value="1"/>
</dbReference>
<organism evidence="1 2">
    <name type="scientific">Rhodovulum marinum</name>
    <dbReference type="NCBI Taxonomy" id="320662"/>
    <lineage>
        <taxon>Bacteria</taxon>
        <taxon>Pseudomonadati</taxon>
        <taxon>Pseudomonadota</taxon>
        <taxon>Alphaproteobacteria</taxon>
        <taxon>Rhodobacterales</taxon>
        <taxon>Paracoccaceae</taxon>
        <taxon>Rhodovulum</taxon>
    </lineage>
</organism>
<dbReference type="Pfam" id="PF00300">
    <property type="entry name" value="His_Phos_1"/>
    <property type="match status" value="1"/>
</dbReference>
<accession>A0A4R2PXF8</accession>
<dbReference type="EMBL" id="SLXP01000006">
    <property type="protein sequence ID" value="TCP40790.1"/>
    <property type="molecule type" value="Genomic_DNA"/>
</dbReference>
<dbReference type="OrthoDB" id="9781415at2"/>
<evidence type="ECO:0000313" key="2">
    <source>
        <dbReference type="Proteomes" id="UP000294835"/>
    </source>
</evidence>
<evidence type="ECO:0000313" key="1">
    <source>
        <dbReference type="EMBL" id="TCP40790.1"/>
    </source>
</evidence>
<dbReference type="SUPFAM" id="SSF53254">
    <property type="entry name" value="Phosphoglycerate mutase-like"/>
    <property type="match status" value="1"/>
</dbReference>
<gene>
    <name evidence="1" type="ORF">EV662_1063</name>
</gene>
<keyword evidence="2" id="KW-1185">Reference proteome</keyword>
<dbReference type="InterPro" id="IPR013078">
    <property type="entry name" value="His_Pase_superF_clade-1"/>
</dbReference>
<dbReference type="SMART" id="SM00855">
    <property type="entry name" value="PGAM"/>
    <property type="match status" value="1"/>
</dbReference>
<dbReference type="InterPro" id="IPR029033">
    <property type="entry name" value="His_PPase_superfam"/>
</dbReference>
<dbReference type="RefSeq" id="WP_132462073.1">
    <property type="nucleotide sequence ID" value="NZ_SLXP01000006.1"/>
</dbReference>
<reference evidence="1 2" key="1">
    <citation type="submission" date="2019-03" db="EMBL/GenBank/DDBJ databases">
        <title>Genomic Encyclopedia of Type Strains, Phase IV (KMG-IV): sequencing the most valuable type-strain genomes for metagenomic binning, comparative biology and taxonomic classification.</title>
        <authorList>
            <person name="Goeker M."/>
        </authorList>
    </citation>
    <scope>NUCLEOTIDE SEQUENCE [LARGE SCALE GENOMIC DNA]</scope>
    <source>
        <strain evidence="1 2">DSM 18063</strain>
    </source>
</reference>
<dbReference type="AlphaFoldDB" id="A0A4R2PXF8"/>
<proteinExistence type="predicted"/>
<sequence length="183" mass="19986">MALSLLRHTAPDVAPGTCYGRLDLAPGPDFAAEAQAVLARLPRATRLMTSPLRRCRALAEHIGAQVGLPVEVEPRLIEIDFGRWEGLAWDAVPRDELDLWAGDFWHARPHGGESVAMFTSRVAGFLADQREAADWLAVTHAGIMRAALHLLGRDETWSRRFGYGERLDLGPDDLAACAAVTPV</sequence>
<protein>
    <submittedName>
        <fullName evidence="1">Alpha-ribazole phosphatase</fullName>
    </submittedName>
</protein>
<comment type="caution">
    <text evidence="1">The sequence shown here is derived from an EMBL/GenBank/DDBJ whole genome shotgun (WGS) entry which is preliminary data.</text>
</comment>
<dbReference type="Proteomes" id="UP000294835">
    <property type="component" value="Unassembled WGS sequence"/>
</dbReference>
<name>A0A4R2PXF8_9RHOB</name>